<protein>
    <submittedName>
        <fullName evidence="1">30391_t:CDS:1</fullName>
    </submittedName>
</protein>
<dbReference type="Proteomes" id="UP000789901">
    <property type="component" value="Unassembled WGS sequence"/>
</dbReference>
<name>A0ABN7VRD5_GIGMA</name>
<evidence type="ECO:0000313" key="2">
    <source>
        <dbReference type="Proteomes" id="UP000789901"/>
    </source>
</evidence>
<comment type="caution">
    <text evidence="1">The sequence shown here is derived from an EMBL/GenBank/DDBJ whole genome shotgun (WGS) entry which is preliminary data.</text>
</comment>
<organism evidence="1 2">
    <name type="scientific">Gigaspora margarita</name>
    <dbReference type="NCBI Taxonomy" id="4874"/>
    <lineage>
        <taxon>Eukaryota</taxon>
        <taxon>Fungi</taxon>
        <taxon>Fungi incertae sedis</taxon>
        <taxon>Mucoromycota</taxon>
        <taxon>Glomeromycotina</taxon>
        <taxon>Glomeromycetes</taxon>
        <taxon>Diversisporales</taxon>
        <taxon>Gigasporaceae</taxon>
        <taxon>Gigaspora</taxon>
    </lineage>
</organism>
<feature type="non-terminal residue" evidence="1">
    <location>
        <position position="1"/>
    </location>
</feature>
<dbReference type="EMBL" id="CAJVQB010020404">
    <property type="protein sequence ID" value="CAG8794365.1"/>
    <property type="molecule type" value="Genomic_DNA"/>
</dbReference>
<evidence type="ECO:0000313" key="1">
    <source>
        <dbReference type="EMBL" id="CAG8794365.1"/>
    </source>
</evidence>
<proteinExistence type="predicted"/>
<keyword evidence="2" id="KW-1185">Reference proteome</keyword>
<gene>
    <name evidence="1" type="ORF">GMARGA_LOCUS21766</name>
</gene>
<reference evidence="1 2" key="1">
    <citation type="submission" date="2021-06" db="EMBL/GenBank/DDBJ databases">
        <authorList>
            <person name="Kallberg Y."/>
            <person name="Tangrot J."/>
            <person name="Rosling A."/>
        </authorList>
    </citation>
    <scope>NUCLEOTIDE SEQUENCE [LARGE SCALE GENOMIC DNA]</scope>
    <source>
        <strain evidence="1 2">120-4 pot B 10/14</strain>
    </source>
</reference>
<sequence>GAKKFGSNALELLKSALQNCYSNKDYISMKAIDYSVNNYNFHIDFEKENLLQTKQHQLAIVQALNKTQVLREGYQQIATVNSTIPREDAIFIERVLLNNQMEANIRITQVNLYYLEVEKDFTNAIEQGMIDKIDKIRAQRSIKDLLNYIIPYLNKLILNWNNMNGHIRAPLFDMILFENWICDELHVLLRIYDRLWELIIAELKAHGLYNDKSQKIIVDEMKKINVTFQFWEIMKLIIEIILL</sequence>
<accession>A0ABN7VRD5</accession>